<accession>A0A2S7U2S8</accession>
<protein>
    <submittedName>
        <fullName evidence="1">Uncharacterized protein</fullName>
    </submittedName>
</protein>
<keyword evidence="2" id="KW-1185">Reference proteome</keyword>
<reference evidence="1 2" key="1">
    <citation type="submission" date="2016-12" db="EMBL/GenBank/DDBJ databases">
        <title>Study of bacterial adaptation to deep sea.</title>
        <authorList>
            <person name="Song J."/>
            <person name="Yoshizawa S."/>
            <person name="Kogure K."/>
        </authorList>
    </citation>
    <scope>NUCLEOTIDE SEQUENCE [LARGE SCALE GENOMIC DNA]</scope>
    <source>
        <strain evidence="1 2">SAORIC-165</strain>
    </source>
</reference>
<comment type="caution">
    <text evidence="1">The sequence shown here is derived from an EMBL/GenBank/DDBJ whole genome shotgun (WGS) entry which is preliminary data.</text>
</comment>
<dbReference type="EMBL" id="MQWA01000001">
    <property type="protein sequence ID" value="PQJ28493.1"/>
    <property type="molecule type" value="Genomic_DNA"/>
</dbReference>
<evidence type="ECO:0000313" key="1">
    <source>
        <dbReference type="EMBL" id="PQJ28493.1"/>
    </source>
</evidence>
<dbReference type="Proteomes" id="UP000239907">
    <property type="component" value="Unassembled WGS sequence"/>
</dbReference>
<proteinExistence type="predicted"/>
<evidence type="ECO:0000313" key="2">
    <source>
        <dbReference type="Proteomes" id="UP000239907"/>
    </source>
</evidence>
<organism evidence="1 2">
    <name type="scientific">Rubritalea profundi</name>
    <dbReference type="NCBI Taxonomy" id="1658618"/>
    <lineage>
        <taxon>Bacteria</taxon>
        <taxon>Pseudomonadati</taxon>
        <taxon>Verrucomicrobiota</taxon>
        <taxon>Verrucomicrobiia</taxon>
        <taxon>Verrucomicrobiales</taxon>
        <taxon>Rubritaleaceae</taxon>
        <taxon>Rubritalea</taxon>
    </lineage>
</organism>
<dbReference type="AlphaFoldDB" id="A0A2S7U2S8"/>
<name>A0A2S7U2S8_9BACT</name>
<sequence>MFRSVCPAMGATPARAWTSGKMLLEKNMYAHEVKQISDAETIEKAKAKYEAEMMVWQIARIRRKRRSSGAEASERPASHRIPLAVSLVQRHDQPADLINNQGGHLVPRRKRRHWPRMV</sequence>
<gene>
    <name evidence="1" type="ORF">BSZ32_08200</name>
</gene>